<proteinExistence type="predicted"/>
<accession>A0A0V1EE94</accession>
<organism evidence="1 2">
    <name type="scientific">Trichinella pseudospiralis</name>
    <name type="common">Parasitic roundworm</name>
    <dbReference type="NCBI Taxonomy" id="6337"/>
    <lineage>
        <taxon>Eukaryota</taxon>
        <taxon>Metazoa</taxon>
        <taxon>Ecdysozoa</taxon>
        <taxon>Nematoda</taxon>
        <taxon>Enoplea</taxon>
        <taxon>Dorylaimia</taxon>
        <taxon>Trichinellida</taxon>
        <taxon>Trichinellidae</taxon>
        <taxon>Trichinella</taxon>
    </lineage>
</organism>
<gene>
    <name evidence="1" type="ORF">T4A_5912</name>
</gene>
<comment type="caution">
    <text evidence="1">The sequence shown here is derived from an EMBL/GenBank/DDBJ whole genome shotgun (WGS) entry which is preliminary data.</text>
</comment>
<sequence>MSCEDNRCVWLKPGMACHFLKEMNDENDQIGEEKSINCEK</sequence>
<dbReference type="AlphaFoldDB" id="A0A0V1EE94"/>
<evidence type="ECO:0000313" key="2">
    <source>
        <dbReference type="Proteomes" id="UP000054632"/>
    </source>
</evidence>
<evidence type="ECO:0000313" key="1">
    <source>
        <dbReference type="EMBL" id="KRY72107.1"/>
    </source>
</evidence>
<reference evidence="1 2" key="1">
    <citation type="submission" date="2015-01" db="EMBL/GenBank/DDBJ databases">
        <title>Evolution of Trichinella species and genotypes.</title>
        <authorList>
            <person name="Korhonen P.K."/>
            <person name="Edoardo P."/>
            <person name="Giuseppe L.R."/>
            <person name="Gasser R.B."/>
        </authorList>
    </citation>
    <scope>NUCLEOTIDE SEQUENCE [LARGE SCALE GENOMIC DNA]</scope>
    <source>
        <strain evidence="1">ISS13</strain>
    </source>
</reference>
<dbReference type="EMBL" id="JYDR01000049">
    <property type="protein sequence ID" value="KRY72107.1"/>
    <property type="molecule type" value="Genomic_DNA"/>
</dbReference>
<name>A0A0V1EE94_TRIPS</name>
<protein>
    <submittedName>
        <fullName evidence="1">Uncharacterized protein</fullName>
    </submittedName>
</protein>
<dbReference type="Proteomes" id="UP000054632">
    <property type="component" value="Unassembled WGS sequence"/>
</dbReference>